<dbReference type="RefSeq" id="WP_153791378.1">
    <property type="nucleotide sequence ID" value="NZ_CP045915.1"/>
</dbReference>
<evidence type="ECO:0000256" key="1">
    <source>
        <dbReference type="SAM" id="Phobius"/>
    </source>
</evidence>
<proteinExistence type="predicted"/>
<evidence type="ECO:0000313" key="2">
    <source>
        <dbReference type="EMBL" id="QGH34705.1"/>
    </source>
</evidence>
<name>A0A5Q2TJ50_9BACI</name>
<keyword evidence="1" id="KW-1133">Transmembrane helix</keyword>
<dbReference type="AlphaFoldDB" id="A0A5Q2TJ50"/>
<keyword evidence="3" id="KW-1185">Reference proteome</keyword>
<reference evidence="2 3" key="1">
    <citation type="submission" date="2019-11" db="EMBL/GenBank/DDBJ databases">
        <title>Gracilibacillus salitolerans sp. nov., a moderate halophile isolated from a saline soil in northwest China.</title>
        <authorList>
            <person name="Gan L."/>
        </authorList>
    </citation>
    <scope>NUCLEOTIDE SEQUENCE [LARGE SCALE GENOMIC DNA]</scope>
    <source>
        <strain evidence="2 3">SCU50</strain>
    </source>
</reference>
<accession>A0A5Q2TJ50</accession>
<protein>
    <recommendedName>
        <fullName evidence="4">Zinc-finger domain-containing protein</fullName>
    </recommendedName>
</protein>
<evidence type="ECO:0000313" key="3">
    <source>
        <dbReference type="Proteomes" id="UP000339690"/>
    </source>
</evidence>
<feature type="transmembrane region" description="Helical" evidence="1">
    <location>
        <begin position="78"/>
        <end position="101"/>
    </location>
</feature>
<organism evidence="2 3">
    <name type="scientific">Gracilibacillus salitolerans</name>
    <dbReference type="NCBI Taxonomy" id="2663022"/>
    <lineage>
        <taxon>Bacteria</taxon>
        <taxon>Bacillati</taxon>
        <taxon>Bacillota</taxon>
        <taxon>Bacilli</taxon>
        <taxon>Bacillales</taxon>
        <taxon>Bacillaceae</taxon>
        <taxon>Gracilibacillus</taxon>
    </lineage>
</organism>
<keyword evidence="1" id="KW-0812">Transmembrane</keyword>
<gene>
    <name evidence="2" type="ORF">GI584_11970</name>
</gene>
<dbReference type="EMBL" id="CP045915">
    <property type="protein sequence ID" value="QGH34705.1"/>
    <property type="molecule type" value="Genomic_DNA"/>
</dbReference>
<evidence type="ECO:0008006" key="4">
    <source>
        <dbReference type="Google" id="ProtNLM"/>
    </source>
</evidence>
<keyword evidence="1" id="KW-0472">Membrane</keyword>
<sequence length="136" mass="15201">MKHITKEALLTYIKAESNQEREIENHLLECEACTDIYFSMVEEVEMNGVLSDDFTDVTLHQIEQKSPAPPKKKHSNVFVHYLVAAGLTILLTLTGVFQGALNVSDIQQQKGGSITNHLMTKTTGVLKEIKGVHHNE</sequence>
<dbReference type="Proteomes" id="UP000339690">
    <property type="component" value="Chromosome"/>
</dbReference>
<dbReference type="KEGG" id="grc:GI584_11970"/>